<dbReference type="PROSITE" id="PS51292">
    <property type="entry name" value="ZF_RING_CH"/>
    <property type="match status" value="1"/>
</dbReference>
<organism evidence="12 13">
    <name type="scientific">Macrostomum lignano</name>
    <dbReference type="NCBI Taxonomy" id="282301"/>
    <lineage>
        <taxon>Eukaryota</taxon>
        <taxon>Metazoa</taxon>
        <taxon>Spiralia</taxon>
        <taxon>Lophotrochozoa</taxon>
        <taxon>Platyhelminthes</taxon>
        <taxon>Rhabditophora</taxon>
        <taxon>Macrostomorpha</taxon>
        <taxon>Macrostomida</taxon>
        <taxon>Macrostomidae</taxon>
        <taxon>Macrostomum</taxon>
    </lineage>
</organism>
<dbReference type="OrthoDB" id="273089at2759"/>
<dbReference type="SMART" id="SM00744">
    <property type="entry name" value="RINGv"/>
    <property type="match status" value="1"/>
</dbReference>
<sequence length="406" mass="42633">PVAMATNLQQSRRCSLAITVPDSKDEAVSPSSPCSWSICRICRESAPVTGSGTGSDSQLCQPCQCRGTVAHVHLACLFRWLQRSGYDRCELCQQPFSIGLSSSKPQPPTVGGSSSAVWGVSLRLCLAVLALLCSGRVTRHLLGHSAGHSSSGAQLASVSQDIPLGCAVSIINLTFIWTFASRFRIPAPVAELLGVLVPLESDCDEAEPGVCWYGRLPNRLIGLALANSISVLLGCYAPWKLCEFLIGLIDSSASDASSTSWILALPLLVAGAVATELCWGSKLRPLLLPPAVFFAAPIFCGLGISGAVNYWNQEDYPSAGIGLVNCWIIGAVCLCSARNLLGCLTNQAESRSDPVFCFCFFDAFFSLADASWTEAARALAEVALLGALGVSAGVPVACLLVSASEA</sequence>
<dbReference type="SUPFAM" id="SSF57850">
    <property type="entry name" value="RING/U-box"/>
    <property type="match status" value="1"/>
</dbReference>
<evidence type="ECO:0000313" key="12">
    <source>
        <dbReference type="EMBL" id="PAA76578.1"/>
    </source>
</evidence>
<feature type="transmembrane region" description="Helical" evidence="10">
    <location>
        <begin position="353"/>
        <end position="372"/>
    </location>
</feature>
<dbReference type="InterPro" id="IPR013083">
    <property type="entry name" value="Znf_RING/FYVE/PHD"/>
</dbReference>
<evidence type="ECO:0000313" key="13">
    <source>
        <dbReference type="Proteomes" id="UP000215902"/>
    </source>
</evidence>
<evidence type="ECO:0000259" key="11">
    <source>
        <dbReference type="PROSITE" id="PS51292"/>
    </source>
</evidence>
<feature type="transmembrane region" description="Helical" evidence="10">
    <location>
        <begin position="286"/>
        <end position="308"/>
    </location>
</feature>
<comment type="caution">
    <text evidence="12">The sequence shown here is derived from an EMBL/GenBank/DDBJ whole genome shotgun (WGS) entry which is preliminary data.</text>
</comment>
<feature type="transmembrane region" description="Helical" evidence="10">
    <location>
        <begin position="259"/>
        <end position="279"/>
    </location>
</feature>
<evidence type="ECO:0000256" key="2">
    <source>
        <dbReference type="ARBA" id="ARBA00022679"/>
    </source>
</evidence>
<comment type="subcellular location">
    <subcellularLocation>
        <location evidence="1">Membrane</location>
        <topology evidence="1">Multi-pass membrane protein</topology>
    </subcellularLocation>
</comment>
<evidence type="ECO:0000256" key="1">
    <source>
        <dbReference type="ARBA" id="ARBA00004141"/>
    </source>
</evidence>
<dbReference type="EMBL" id="NIVC01000811">
    <property type="protein sequence ID" value="PAA76578.1"/>
    <property type="molecule type" value="Genomic_DNA"/>
</dbReference>
<dbReference type="Proteomes" id="UP000215902">
    <property type="component" value="Unassembled WGS sequence"/>
</dbReference>
<keyword evidence="2" id="KW-0808">Transferase</keyword>
<evidence type="ECO:0000256" key="3">
    <source>
        <dbReference type="ARBA" id="ARBA00022692"/>
    </source>
</evidence>
<dbReference type="Gene3D" id="3.30.40.10">
    <property type="entry name" value="Zinc/RING finger domain, C3HC4 (zinc finger)"/>
    <property type="match status" value="1"/>
</dbReference>
<evidence type="ECO:0000256" key="6">
    <source>
        <dbReference type="ARBA" id="ARBA00022786"/>
    </source>
</evidence>
<evidence type="ECO:0000256" key="10">
    <source>
        <dbReference type="SAM" id="Phobius"/>
    </source>
</evidence>
<proteinExistence type="predicted"/>
<keyword evidence="4" id="KW-0479">Metal-binding</keyword>
<keyword evidence="9 10" id="KW-0472">Membrane</keyword>
<dbReference type="Pfam" id="PF12906">
    <property type="entry name" value="RINGv"/>
    <property type="match status" value="1"/>
</dbReference>
<accession>A0A267FRY3</accession>
<dbReference type="GO" id="GO:0016567">
    <property type="term" value="P:protein ubiquitination"/>
    <property type="evidence" value="ECO:0007669"/>
    <property type="project" value="TreeGrafter"/>
</dbReference>
<keyword evidence="6" id="KW-0833">Ubl conjugation pathway</keyword>
<evidence type="ECO:0000256" key="4">
    <source>
        <dbReference type="ARBA" id="ARBA00022723"/>
    </source>
</evidence>
<keyword evidence="5" id="KW-0863">Zinc-finger</keyword>
<keyword evidence="7" id="KW-0862">Zinc</keyword>
<dbReference type="GO" id="GO:0008270">
    <property type="term" value="F:zinc ion binding"/>
    <property type="evidence" value="ECO:0007669"/>
    <property type="project" value="UniProtKB-KW"/>
</dbReference>
<feature type="transmembrane region" description="Helical" evidence="10">
    <location>
        <begin position="220"/>
        <end position="239"/>
    </location>
</feature>
<feature type="domain" description="RING-CH-type" evidence="11">
    <location>
        <begin position="31"/>
        <end position="99"/>
    </location>
</feature>
<gene>
    <name evidence="12" type="ORF">BOX15_Mlig022009g4</name>
</gene>
<evidence type="ECO:0000256" key="9">
    <source>
        <dbReference type="ARBA" id="ARBA00023136"/>
    </source>
</evidence>
<dbReference type="InterPro" id="IPR011016">
    <property type="entry name" value="Znf_RING-CH"/>
</dbReference>
<keyword evidence="8 10" id="KW-1133">Transmembrane helix</keyword>
<feature type="transmembrane region" description="Helical" evidence="10">
    <location>
        <begin position="378"/>
        <end position="401"/>
    </location>
</feature>
<dbReference type="GO" id="GO:0016020">
    <property type="term" value="C:membrane"/>
    <property type="evidence" value="ECO:0007669"/>
    <property type="project" value="UniProtKB-SubCell"/>
</dbReference>
<dbReference type="GO" id="GO:0004842">
    <property type="term" value="F:ubiquitin-protein transferase activity"/>
    <property type="evidence" value="ECO:0007669"/>
    <property type="project" value="TreeGrafter"/>
</dbReference>
<keyword evidence="13" id="KW-1185">Reference proteome</keyword>
<name>A0A267FRY3_9PLAT</name>
<dbReference type="PANTHER" id="PTHR46065">
    <property type="entry name" value="E3 UBIQUITIN-PROTEIN LIGASE MARCH 2/3 FAMILY MEMBER"/>
    <property type="match status" value="1"/>
</dbReference>
<dbReference type="AlphaFoldDB" id="A0A267FRY3"/>
<evidence type="ECO:0000256" key="5">
    <source>
        <dbReference type="ARBA" id="ARBA00022771"/>
    </source>
</evidence>
<feature type="non-terminal residue" evidence="12">
    <location>
        <position position="1"/>
    </location>
</feature>
<keyword evidence="3 10" id="KW-0812">Transmembrane</keyword>
<dbReference type="STRING" id="282301.A0A267FRY3"/>
<protein>
    <recommendedName>
        <fullName evidence="11">RING-CH-type domain-containing protein</fullName>
    </recommendedName>
</protein>
<evidence type="ECO:0000256" key="8">
    <source>
        <dbReference type="ARBA" id="ARBA00022989"/>
    </source>
</evidence>
<reference evidence="12 13" key="1">
    <citation type="submission" date="2017-06" db="EMBL/GenBank/DDBJ databases">
        <title>A platform for efficient transgenesis in Macrostomum lignano, a flatworm model organism for stem cell research.</title>
        <authorList>
            <person name="Berezikov E."/>
        </authorList>
    </citation>
    <scope>NUCLEOTIDE SEQUENCE [LARGE SCALE GENOMIC DNA]</scope>
    <source>
        <strain evidence="12">DV1</strain>
        <tissue evidence="12">Whole organism</tissue>
    </source>
</reference>
<evidence type="ECO:0000256" key="7">
    <source>
        <dbReference type="ARBA" id="ARBA00022833"/>
    </source>
</evidence>
<dbReference type="PANTHER" id="PTHR46065:SF3">
    <property type="entry name" value="FI20425P1"/>
    <property type="match status" value="1"/>
</dbReference>
<feature type="transmembrane region" description="Helical" evidence="10">
    <location>
        <begin position="320"/>
        <end position="341"/>
    </location>
</feature>